<dbReference type="PANTHER" id="PTHR13950">
    <property type="entry name" value="RABCONNECTIN-RELATED"/>
    <property type="match status" value="1"/>
</dbReference>
<sequence>MGPIFRQVIELSTDGSAAVSSVSWSPATHSVGDLAASLDNCIVLFSHNSYISDGSFCWSQTAVLSQSTKMEAIKWTDIGDGIISGSVEVVLWRKEDRSWEIAWKLQNYLKLWFLQPALLKDLQQQQL</sequence>
<protein>
    <recommendedName>
        <fullName evidence="3">Anaphase-promoting complex subunit 4 WD40 domain-containing protein</fullName>
    </recommendedName>
</protein>
<dbReference type="GO" id="GO:0043291">
    <property type="term" value="C:RAVE complex"/>
    <property type="evidence" value="ECO:0007669"/>
    <property type="project" value="TreeGrafter"/>
</dbReference>
<dbReference type="EMBL" id="CM018052">
    <property type="protein sequence ID" value="KAA8516193.1"/>
    <property type="molecule type" value="Genomic_DNA"/>
</dbReference>
<organism evidence="1 2">
    <name type="scientific">Nyssa sinensis</name>
    <dbReference type="NCBI Taxonomy" id="561372"/>
    <lineage>
        <taxon>Eukaryota</taxon>
        <taxon>Viridiplantae</taxon>
        <taxon>Streptophyta</taxon>
        <taxon>Embryophyta</taxon>
        <taxon>Tracheophyta</taxon>
        <taxon>Spermatophyta</taxon>
        <taxon>Magnoliopsida</taxon>
        <taxon>eudicotyledons</taxon>
        <taxon>Gunneridae</taxon>
        <taxon>Pentapetalae</taxon>
        <taxon>asterids</taxon>
        <taxon>Cornales</taxon>
        <taxon>Nyssaceae</taxon>
        <taxon>Nyssa</taxon>
    </lineage>
</organism>
<evidence type="ECO:0000313" key="2">
    <source>
        <dbReference type="Proteomes" id="UP000325577"/>
    </source>
</evidence>
<dbReference type="GO" id="GO:0007035">
    <property type="term" value="P:vacuolar acidification"/>
    <property type="evidence" value="ECO:0007669"/>
    <property type="project" value="TreeGrafter"/>
</dbReference>
<dbReference type="InterPro" id="IPR052208">
    <property type="entry name" value="DmX-like/RAVE_component"/>
</dbReference>
<accession>A0A5J4ZBT8</accession>
<dbReference type="AlphaFoldDB" id="A0A5J4ZBT8"/>
<gene>
    <name evidence="1" type="ORF">F0562_019372</name>
</gene>
<keyword evidence="2" id="KW-1185">Reference proteome</keyword>
<proteinExistence type="predicted"/>
<dbReference type="OrthoDB" id="342131at2759"/>
<dbReference type="PANTHER" id="PTHR13950:SF9">
    <property type="entry name" value="RABCONNECTIN-3A"/>
    <property type="match status" value="1"/>
</dbReference>
<evidence type="ECO:0000313" key="1">
    <source>
        <dbReference type="EMBL" id="KAA8516193.1"/>
    </source>
</evidence>
<dbReference type="Proteomes" id="UP000325577">
    <property type="component" value="Linkage Group LG9"/>
</dbReference>
<evidence type="ECO:0008006" key="3">
    <source>
        <dbReference type="Google" id="ProtNLM"/>
    </source>
</evidence>
<reference evidence="1 2" key="1">
    <citation type="submission" date="2019-09" db="EMBL/GenBank/DDBJ databases">
        <title>A chromosome-level genome assembly of the Chinese tupelo Nyssa sinensis.</title>
        <authorList>
            <person name="Yang X."/>
            <person name="Kang M."/>
            <person name="Yang Y."/>
            <person name="Xiong H."/>
            <person name="Wang M."/>
            <person name="Zhang Z."/>
            <person name="Wang Z."/>
            <person name="Wu H."/>
            <person name="Ma T."/>
            <person name="Liu J."/>
            <person name="Xi Z."/>
        </authorList>
    </citation>
    <scope>NUCLEOTIDE SEQUENCE [LARGE SCALE GENOMIC DNA]</scope>
    <source>
        <strain evidence="1">J267</strain>
        <tissue evidence="1">Leaf</tissue>
    </source>
</reference>
<name>A0A5J4ZBT8_9ASTE</name>